<accession>A0A2T4AD69</accession>
<reference evidence="1 2" key="1">
    <citation type="submission" date="2016-07" db="EMBL/GenBank/DDBJ databases">
        <title>Multiple horizontal gene transfer events from other fungi enriched the ability of initially mycotrophic Trichoderma (Ascomycota) to feed on dead plant biomass.</title>
        <authorList>
            <consortium name="DOE Joint Genome Institute"/>
            <person name="Aerts A."/>
            <person name="Atanasova L."/>
            <person name="Chenthamara K."/>
            <person name="Zhang J."/>
            <person name="Grujic M."/>
            <person name="Henrissat B."/>
            <person name="Kuo A."/>
            <person name="Salamov A."/>
            <person name="Lipzen A."/>
            <person name="Labutti K."/>
            <person name="Barry K."/>
            <person name="Miao Y."/>
            <person name="Rahimi M.J."/>
            <person name="Shen Q."/>
            <person name="Grigoriev I.V."/>
            <person name="Kubicek C.P."/>
            <person name="Druzhinina I.S."/>
        </authorList>
    </citation>
    <scope>NUCLEOTIDE SEQUENCE [LARGE SCALE GENOMIC DNA]</scope>
    <source>
        <strain evidence="1 2">CBS 226.95</strain>
    </source>
</reference>
<dbReference type="EMBL" id="KZ679680">
    <property type="protein sequence ID" value="PTB55034.1"/>
    <property type="molecule type" value="Genomic_DNA"/>
</dbReference>
<dbReference type="RefSeq" id="XP_024774711.1">
    <property type="nucleotide sequence ID" value="XM_024915147.1"/>
</dbReference>
<name>A0A2T4AD69_TRIHA</name>
<sequence length="212" mass="24160">MKAQEISIFKCLPSQAIVYAWYPTSVPPSLASNVSSPNRESNPISAISTDSVTHQTIPIWRWRQKVDMLEEANDHNAILRARLLRKRNYARLAWVLSALGIWDMVNHHVNPPHSSQGLAKMEKKFSAPVFITNGHANRDPILKVEREMDHTTRYLRPCRISATPTAHHFGHFEVSLRITSIVTRPTPYETQSRFFSSSSFSSFPSHRISSLL</sequence>
<dbReference type="AlphaFoldDB" id="A0A2T4AD69"/>
<proteinExistence type="predicted"/>
<gene>
    <name evidence="1" type="ORF">M431DRAFT_436443</name>
</gene>
<dbReference type="GeneID" id="36623713"/>
<evidence type="ECO:0000313" key="1">
    <source>
        <dbReference type="EMBL" id="PTB55034.1"/>
    </source>
</evidence>
<organism evidence="1 2">
    <name type="scientific">Trichoderma harzianum CBS 226.95</name>
    <dbReference type="NCBI Taxonomy" id="983964"/>
    <lineage>
        <taxon>Eukaryota</taxon>
        <taxon>Fungi</taxon>
        <taxon>Dikarya</taxon>
        <taxon>Ascomycota</taxon>
        <taxon>Pezizomycotina</taxon>
        <taxon>Sordariomycetes</taxon>
        <taxon>Hypocreomycetidae</taxon>
        <taxon>Hypocreales</taxon>
        <taxon>Hypocreaceae</taxon>
        <taxon>Trichoderma</taxon>
    </lineage>
</organism>
<keyword evidence="2" id="KW-1185">Reference proteome</keyword>
<protein>
    <submittedName>
        <fullName evidence="1">Uncharacterized protein</fullName>
    </submittedName>
</protein>
<evidence type="ECO:0000313" key="2">
    <source>
        <dbReference type="Proteomes" id="UP000241690"/>
    </source>
</evidence>
<dbReference type="Proteomes" id="UP000241690">
    <property type="component" value="Unassembled WGS sequence"/>
</dbReference>